<feature type="domain" description="N-acetyltransferase" evidence="1">
    <location>
        <begin position="12"/>
        <end position="171"/>
    </location>
</feature>
<evidence type="ECO:0000313" key="2">
    <source>
        <dbReference type="EMBL" id="MDI7921173.1"/>
    </source>
</evidence>
<dbReference type="SUPFAM" id="SSF55729">
    <property type="entry name" value="Acyl-CoA N-acyltransferases (Nat)"/>
    <property type="match status" value="1"/>
</dbReference>
<organism evidence="2 3">
    <name type="scientific">Ferirhizobium litorale</name>
    <dbReference type="NCBI Taxonomy" id="2927786"/>
    <lineage>
        <taxon>Bacteria</taxon>
        <taxon>Pseudomonadati</taxon>
        <taxon>Pseudomonadota</taxon>
        <taxon>Alphaproteobacteria</taxon>
        <taxon>Hyphomicrobiales</taxon>
        <taxon>Rhizobiaceae</taxon>
        <taxon>Ferirhizobium</taxon>
    </lineage>
</organism>
<dbReference type="InterPro" id="IPR051531">
    <property type="entry name" value="N-acetyltransferase"/>
</dbReference>
<dbReference type="GO" id="GO:0016747">
    <property type="term" value="F:acyltransferase activity, transferring groups other than amino-acyl groups"/>
    <property type="evidence" value="ECO:0007669"/>
    <property type="project" value="InterPro"/>
</dbReference>
<dbReference type="RefSeq" id="WP_311785355.1">
    <property type="nucleotide sequence ID" value="NZ_JALDYY010000002.1"/>
</dbReference>
<dbReference type="PANTHER" id="PTHR43792:SF16">
    <property type="entry name" value="N-ACETYLTRANSFERASE DOMAIN-CONTAINING PROTEIN"/>
    <property type="match status" value="1"/>
</dbReference>
<evidence type="ECO:0000259" key="1">
    <source>
        <dbReference type="PROSITE" id="PS51186"/>
    </source>
</evidence>
<dbReference type="InterPro" id="IPR000182">
    <property type="entry name" value="GNAT_dom"/>
</dbReference>
<protein>
    <submittedName>
        <fullName evidence="2">GNAT family N-acetyltransferase</fullName>
    </submittedName>
</protein>
<dbReference type="PANTHER" id="PTHR43792">
    <property type="entry name" value="GNAT FAMILY, PUTATIVE (AFU_ORTHOLOGUE AFUA_3G00765)-RELATED-RELATED"/>
    <property type="match status" value="1"/>
</dbReference>
<sequence length="171" mass="19411">MPQIPTIETERLILRPHRLSDLEACVEMSKDEAVVRYISGVPLPKEQTWVRMLRWVGMWHYLGYGFLAVEEKETGRFIGEAGFQEMHRDMVPSIEGTLEAGWVLTPDVHGRGYATEALTALIAWAETHFPGKTMSCIIDPRNEPSLRVAAKLGFRELARTNYNGEVIVLSR</sequence>
<proteinExistence type="predicted"/>
<reference evidence="2" key="1">
    <citation type="submission" date="2022-03" db="EMBL/GenBank/DDBJ databases">
        <title>Fererhizobium litorale gen. nov., sp. nov., isolated from sandy sediments of the Sea of Japan seashore.</title>
        <authorList>
            <person name="Romanenko L."/>
            <person name="Kurilenko V."/>
            <person name="Otstavnykh N."/>
            <person name="Svetashev V."/>
            <person name="Tekutyeva L."/>
            <person name="Isaeva M."/>
            <person name="Mikhailov V."/>
        </authorList>
    </citation>
    <scope>NUCLEOTIDE SEQUENCE</scope>
    <source>
        <strain evidence="2">KMM 9576</strain>
    </source>
</reference>
<dbReference type="Gene3D" id="3.40.630.30">
    <property type="match status" value="1"/>
</dbReference>
<dbReference type="InterPro" id="IPR016181">
    <property type="entry name" value="Acyl_CoA_acyltransferase"/>
</dbReference>
<dbReference type="PROSITE" id="PS51186">
    <property type="entry name" value="GNAT"/>
    <property type="match status" value="1"/>
</dbReference>
<evidence type="ECO:0000313" key="3">
    <source>
        <dbReference type="Proteomes" id="UP001161580"/>
    </source>
</evidence>
<comment type="caution">
    <text evidence="2">The sequence shown here is derived from an EMBL/GenBank/DDBJ whole genome shotgun (WGS) entry which is preliminary data.</text>
</comment>
<dbReference type="AlphaFoldDB" id="A0AAE3QBY4"/>
<dbReference type="Pfam" id="PF13302">
    <property type="entry name" value="Acetyltransf_3"/>
    <property type="match status" value="1"/>
</dbReference>
<keyword evidence="3" id="KW-1185">Reference proteome</keyword>
<gene>
    <name evidence="2" type="ORF">MRS75_03640</name>
</gene>
<name>A0AAE3QBY4_9HYPH</name>
<accession>A0AAE3QBY4</accession>
<dbReference type="Proteomes" id="UP001161580">
    <property type="component" value="Unassembled WGS sequence"/>
</dbReference>
<dbReference type="EMBL" id="JALDYZ010000002">
    <property type="protein sequence ID" value="MDI7921173.1"/>
    <property type="molecule type" value="Genomic_DNA"/>
</dbReference>